<gene>
    <name evidence="1" type="ORF">MENTE1834_LOCUS3407</name>
</gene>
<dbReference type="Proteomes" id="UP001497535">
    <property type="component" value="Unassembled WGS sequence"/>
</dbReference>
<proteinExistence type="predicted"/>
<evidence type="ECO:0000313" key="1">
    <source>
        <dbReference type="EMBL" id="CAK5017046.1"/>
    </source>
</evidence>
<dbReference type="EMBL" id="CAVMJV010000003">
    <property type="protein sequence ID" value="CAK5017046.1"/>
    <property type="molecule type" value="Genomic_DNA"/>
</dbReference>
<protein>
    <submittedName>
        <fullName evidence="1">Uncharacterized protein</fullName>
    </submittedName>
</protein>
<comment type="caution">
    <text evidence="1">The sequence shown here is derived from an EMBL/GenBank/DDBJ whole genome shotgun (WGS) entry which is preliminary data.</text>
</comment>
<keyword evidence="2" id="KW-1185">Reference proteome</keyword>
<organism evidence="1 2">
    <name type="scientific">Meloidogyne enterolobii</name>
    <name type="common">Root-knot nematode worm</name>
    <name type="synonym">Meloidogyne mayaguensis</name>
    <dbReference type="NCBI Taxonomy" id="390850"/>
    <lineage>
        <taxon>Eukaryota</taxon>
        <taxon>Metazoa</taxon>
        <taxon>Ecdysozoa</taxon>
        <taxon>Nematoda</taxon>
        <taxon>Chromadorea</taxon>
        <taxon>Rhabditida</taxon>
        <taxon>Tylenchina</taxon>
        <taxon>Tylenchomorpha</taxon>
        <taxon>Tylenchoidea</taxon>
        <taxon>Meloidogynidae</taxon>
        <taxon>Meloidogyninae</taxon>
        <taxon>Meloidogyne</taxon>
    </lineage>
</organism>
<reference evidence="1" key="1">
    <citation type="submission" date="2023-11" db="EMBL/GenBank/DDBJ databases">
        <authorList>
            <person name="Poullet M."/>
        </authorList>
    </citation>
    <scope>NUCLEOTIDE SEQUENCE</scope>
    <source>
        <strain evidence="1">E1834</strain>
    </source>
</reference>
<evidence type="ECO:0000313" key="2">
    <source>
        <dbReference type="Proteomes" id="UP001497535"/>
    </source>
</evidence>
<sequence>MYIFSFCNFIARTAVAIIIAAALFLLLSPPLSRSGSFLSSSYPFMSAFCLFFILPTSILFSFVFYFFGSTSPASCNGQLAVTSLTRNKRMG</sequence>
<name>A0ACB0XTK3_MELEN</name>
<accession>A0ACB0XTK3</accession>